<name>A0ABS3FQK8_9CYAN</name>
<evidence type="ECO:0000256" key="3">
    <source>
        <dbReference type="SAM" id="Phobius"/>
    </source>
</evidence>
<feature type="coiled-coil region" evidence="1">
    <location>
        <begin position="205"/>
        <end position="285"/>
    </location>
</feature>
<dbReference type="RefSeq" id="WP_207087846.1">
    <property type="nucleotide sequence ID" value="NZ_JAFLQW010000254.1"/>
</dbReference>
<proteinExistence type="predicted"/>
<organism evidence="4 5">
    <name type="scientific">Phormidium pseudopriestleyi FRX01</name>
    <dbReference type="NCBI Taxonomy" id="1759528"/>
    <lineage>
        <taxon>Bacteria</taxon>
        <taxon>Bacillati</taxon>
        <taxon>Cyanobacteriota</taxon>
        <taxon>Cyanophyceae</taxon>
        <taxon>Oscillatoriophycideae</taxon>
        <taxon>Oscillatoriales</taxon>
        <taxon>Oscillatoriaceae</taxon>
        <taxon>Phormidium</taxon>
    </lineage>
</organism>
<sequence length="311" mass="35558">MSKREHLLIQFRQLIKPYHWLEITEVLLLVGSVAGTVAAAIAKQAAYAAAPVTLALWLNFLNQKRREGLNQEKIPSVISEIELKLSELDQQLKALPEPVIINLYEVNEELSKLNKSVTMIEGKAAFMTSKVYDNLSLKIEALHKQIAEFTEPFDLTRFEAKIASLNVAVQFLAQRPIIDLQEFDKLHRQILQVEADRRDVISPYLQQLEGEIQKLQQTDLILTRKLDTLTQKFTSRPEMAQLSKLSRIVARLSDSLNQMQQTEAIASLYEDMDGLSREINQLKQQLKPQPELTPVQELPQTQQNDSFGMDR</sequence>
<keyword evidence="5" id="KW-1185">Reference proteome</keyword>
<keyword evidence="3" id="KW-0472">Membrane</keyword>
<keyword evidence="3" id="KW-0812">Transmembrane</keyword>
<dbReference type="Proteomes" id="UP000664844">
    <property type="component" value="Unassembled WGS sequence"/>
</dbReference>
<accession>A0ABS3FQK8</accession>
<evidence type="ECO:0000256" key="2">
    <source>
        <dbReference type="SAM" id="MobiDB-lite"/>
    </source>
</evidence>
<keyword evidence="3" id="KW-1133">Transmembrane helix</keyword>
<reference evidence="4 5" key="1">
    <citation type="submission" date="2021-03" db="EMBL/GenBank/DDBJ databases">
        <title>Metabolic Capacity of the Antarctic Cyanobacterium Phormidium pseudopriestleyi that Sustains Oxygenic Photosynthesis in the Presence of Hydrogen Sulfide.</title>
        <authorList>
            <person name="Lumian J.E."/>
            <person name="Jungblut A.D."/>
            <person name="Dillon M.L."/>
            <person name="Hawes I."/>
            <person name="Doran P.T."/>
            <person name="Mackey T.J."/>
            <person name="Dick G.J."/>
            <person name="Grettenberger C.L."/>
            <person name="Sumner D.Y."/>
        </authorList>
    </citation>
    <scope>NUCLEOTIDE SEQUENCE [LARGE SCALE GENOMIC DNA]</scope>
    <source>
        <strain evidence="4 5">FRX01</strain>
    </source>
</reference>
<evidence type="ECO:0000256" key="1">
    <source>
        <dbReference type="SAM" id="Coils"/>
    </source>
</evidence>
<protein>
    <submittedName>
        <fullName evidence="4">Uncharacterized protein</fullName>
    </submittedName>
</protein>
<feature type="transmembrane region" description="Helical" evidence="3">
    <location>
        <begin position="20"/>
        <end position="39"/>
    </location>
</feature>
<evidence type="ECO:0000313" key="4">
    <source>
        <dbReference type="EMBL" id="MBO0349318.1"/>
    </source>
</evidence>
<evidence type="ECO:0000313" key="5">
    <source>
        <dbReference type="Proteomes" id="UP000664844"/>
    </source>
</evidence>
<feature type="region of interest" description="Disordered" evidence="2">
    <location>
        <begin position="287"/>
        <end position="311"/>
    </location>
</feature>
<dbReference type="EMBL" id="JAFLQW010000254">
    <property type="protein sequence ID" value="MBO0349318.1"/>
    <property type="molecule type" value="Genomic_DNA"/>
</dbReference>
<keyword evidence="1" id="KW-0175">Coiled coil</keyword>
<gene>
    <name evidence="4" type="ORF">J0895_09400</name>
</gene>
<feature type="compositionally biased region" description="Polar residues" evidence="2">
    <location>
        <begin position="298"/>
        <end position="311"/>
    </location>
</feature>
<comment type="caution">
    <text evidence="4">The sequence shown here is derived from an EMBL/GenBank/DDBJ whole genome shotgun (WGS) entry which is preliminary data.</text>
</comment>